<keyword evidence="5" id="KW-1185">Reference proteome</keyword>
<name>A0ABQ8FIJ1_9FUNG</name>
<dbReference type="InterPro" id="IPR038254">
    <property type="entry name" value="KIN17_WH-like_sf"/>
</dbReference>
<dbReference type="InterPro" id="IPR037321">
    <property type="entry name" value="KIN17-like"/>
</dbReference>
<organism evidence="4 5">
    <name type="scientific">Batrachochytrium salamandrivorans</name>
    <dbReference type="NCBI Taxonomy" id="1357716"/>
    <lineage>
        <taxon>Eukaryota</taxon>
        <taxon>Fungi</taxon>
        <taxon>Fungi incertae sedis</taxon>
        <taxon>Chytridiomycota</taxon>
        <taxon>Chytridiomycota incertae sedis</taxon>
        <taxon>Chytridiomycetes</taxon>
        <taxon>Rhizophydiales</taxon>
        <taxon>Rhizophydiales incertae sedis</taxon>
        <taxon>Batrachochytrium</taxon>
    </lineage>
</organism>
<reference evidence="4 5" key="1">
    <citation type="submission" date="2021-02" db="EMBL/GenBank/DDBJ databases">
        <title>Variation within the Batrachochytrium salamandrivorans European outbreak.</title>
        <authorList>
            <person name="Kelly M."/>
            <person name="Pasmans F."/>
            <person name="Shea T.P."/>
            <person name="Munoz J.F."/>
            <person name="Carranza S."/>
            <person name="Cuomo C.A."/>
            <person name="Martel A."/>
        </authorList>
    </citation>
    <scope>NUCLEOTIDE SEQUENCE [LARGE SCALE GENOMIC DNA]</scope>
    <source>
        <strain evidence="4 5">AMFP18/2</strain>
    </source>
</reference>
<dbReference type="SUPFAM" id="SSF57667">
    <property type="entry name" value="beta-beta-alpha zinc fingers"/>
    <property type="match status" value="1"/>
</dbReference>
<feature type="coiled-coil region" evidence="1">
    <location>
        <begin position="150"/>
        <end position="198"/>
    </location>
</feature>
<protein>
    <recommendedName>
        <fullName evidence="3">DNA/RNA-binding protein Kin17 WH-like domain-containing protein</fullName>
    </recommendedName>
</protein>
<evidence type="ECO:0000313" key="5">
    <source>
        <dbReference type="Proteomes" id="UP001648503"/>
    </source>
</evidence>
<evidence type="ECO:0000313" key="4">
    <source>
        <dbReference type="EMBL" id="KAH6597489.1"/>
    </source>
</evidence>
<dbReference type="SMART" id="SM01253">
    <property type="entry name" value="Kin17_mid"/>
    <property type="match status" value="1"/>
</dbReference>
<dbReference type="InterPro" id="IPR036236">
    <property type="entry name" value="Znf_C2H2_sf"/>
</dbReference>
<sequence length="285" mass="32867">MGKDGGFLTPKAIANRIKSKGLQKLRWYCQMCEKQCRDENGFKCHCASEAHQRQMMLFSENTTKYLSSHSEEFHSDFMKLLSRRYGSRRIFANQVYQEFISDRNHLHMNATVWMSLSAYVKYLGKEGLCEVDETEKGWYIKWIDRSATTLARQEAVLKKDRAEKTEEERERKLLDEQISKARLESAAIEEQYTELKRESADQPIKLSLDSSRFKQVAKKFEPKKLNALAVASKKSAASVFGKNARTPLAKPQSAVERVIQMEQLKRKRYGGASDDSLSQDKRSVA</sequence>
<dbReference type="Proteomes" id="UP001648503">
    <property type="component" value="Unassembled WGS sequence"/>
</dbReference>
<gene>
    <name evidence="4" type="ORF">BASA50_004406</name>
</gene>
<evidence type="ECO:0000259" key="3">
    <source>
        <dbReference type="SMART" id="SM01253"/>
    </source>
</evidence>
<accession>A0ABQ8FIJ1</accession>
<dbReference type="Pfam" id="PF25095">
    <property type="entry name" value="C2H2-zf_KIN17"/>
    <property type="match status" value="1"/>
</dbReference>
<proteinExistence type="predicted"/>
<dbReference type="PANTHER" id="PTHR12805">
    <property type="entry name" value="KIN17 KIN, ANTIGENIC DETERMINANT OF RECA PROTEIN HOMOLOG"/>
    <property type="match status" value="1"/>
</dbReference>
<evidence type="ECO:0000256" key="2">
    <source>
        <dbReference type="SAM" id="MobiDB-lite"/>
    </source>
</evidence>
<feature type="domain" description="DNA/RNA-binding protein Kin17 WH-like" evidence="3">
    <location>
        <begin position="53"/>
        <end position="179"/>
    </location>
</feature>
<comment type="caution">
    <text evidence="4">The sequence shown here is derived from an EMBL/GenBank/DDBJ whole genome shotgun (WGS) entry which is preliminary data.</text>
</comment>
<keyword evidence="1" id="KW-0175">Coiled coil</keyword>
<dbReference type="InterPro" id="IPR019447">
    <property type="entry name" value="DNA/RNA-bd_Kin17_WH-like_dom"/>
</dbReference>
<dbReference type="PANTHER" id="PTHR12805:SF0">
    <property type="entry name" value="DNA_RNA-BINDING PROTEIN KIN17"/>
    <property type="match status" value="1"/>
</dbReference>
<dbReference type="EMBL" id="JAFCIX010000143">
    <property type="protein sequence ID" value="KAH6597489.1"/>
    <property type="molecule type" value="Genomic_DNA"/>
</dbReference>
<dbReference type="Gene3D" id="1.10.10.2030">
    <property type="entry name" value="DNA/RNA-binding protein Kin17, conserved domain"/>
    <property type="match status" value="1"/>
</dbReference>
<dbReference type="InterPro" id="IPR056767">
    <property type="entry name" value="C2H2-Znf_KIN17"/>
</dbReference>
<feature type="region of interest" description="Disordered" evidence="2">
    <location>
        <begin position="265"/>
        <end position="285"/>
    </location>
</feature>
<evidence type="ECO:0000256" key="1">
    <source>
        <dbReference type="SAM" id="Coils"/>
    </source>
</evidence>
<dbReference type="Pfam" id="PF10357">
    <property type="entry name" value="WH_KIN17"/>
    <property type="match status" value="1"/>
</dbReference>